<name>A0A2P7QMF5_9GAMM</name>
<dbReference type="SUPFAM" id="SSF48452">
    <property type="entry name" value="TPR-like"/>
    <property type="match status" value="1"/>
</dbReference>
<dbReference type="RefSeq" id="WP_106454180.1">
    <property type="nucleotide sequence ID" value="NZ_PXYH01000020.1"/>
</dbReference>
<dbReference type="PANTHER" id="PTHR47870">
    <property type="entry name" value="CYTOCHROME C-TYPE BIOGENESIS PROTEIN CCMH"/>
    <property type="match status" value="1"/>
</dbReference>
<dbReference type="InterPro" id="IPR017560">
    <property type="entry name" value="Cyt_c_biogenesis_CcmI"/>
</dbReference>
<feature type="transmembrane region" description="Helical" evidence="6">
    <location>
        <begin position="6"/>
        <end position="25"/>
    </location>
</feature>
<dbReference type="GO" id="GO:0005886">
    <property type="term" value="C:plasma membrane"/>
    <property type="evidence" value="ECO:0007669"/>
    <property type="project" value="TreeGrafter"/>
</dbReference>
<evidence type="ECO:0000313" key="9">
    <source>
        <dbReference type="Proteomes" id="UP000242181"/>
    </source>
</evidence>
<comment type="subcellular location">
    <subcellularLocation>
        <location evidence="1">Cell envelope</location>
    </subcellularLocation>
</comment>
<keyword evidence="6" id="KW-0812">Transmembrane</keyword>
<dbReference type="PROSITE" id="PS50005">
    <property type="entry name" value="TPR"/>
    <property type="match status" value="1"/>
</dbReference>
<feature type="repeat" description="TPR" evidence="5">
    <location>
        <begin position="155"/>
        <end position="188"/>
    </location>
</feature>
<keyword evidence="6" id="KW-1133">Transmembrane helix</keyword>
<feature type="domain" description="Cytochrome c-type biogenesis protein H TPR" evidence="7">
    <location>
        <begin position="129"/>
        <end position="261"/>
    </location>
</feature>
<dbReference type="Gene3D" id="1.25.40.10">
    <property type="entry name" value="Tetratricopeptide repeat domain"/>
    <property type="match status" value="1"/>
</dbReference>
<dbReference type="GO" id="GO:0017004">
    <property type="term" value="P:cytochrome complex assembly"/>
    <property type="evidence" value="ECO:0007669"/>
    <property type="project" value="UniProtKB-KW"/>
</dbReference>
<evidence type="ECO:0000313" key="8">
    <source>
        <dbReference type="EMBL" id="PSJ39148.1"/>
    </source>
</evidence>
<evidence type="ECO:0000256" key="1">
    <source>
        <dbReference type="ARBA" id="ARBA00004196"/>
    </source>
</evidence>
<dbReference type="InterPro" id="IPR056413">
    <property type="entry name" value="TPR_CcmH_CycH"/>
</dbReference>
<feature type="transmembrane region" description="Helical" evidence="6">
    <location>
        <begin position="97"/>
        <end position="115"/>
    </location>
</feature>
<dbReference type="EMBL" id="PXYH01000020">
    <property type="protein sequence ID" value="PSJ39148.1"/>
    <property type="molecule type" value="Genomic_DNA"/>
</dbReference>
<gene>
    <name evidence="8" type="primary">ccmI</name>
    <name evidence="8" type="ORF">C7I36_13275</name>
</gene>
<dbReference type="InterPro" id="IPR011990">
    <property type="entry name" value="TPR-like_helical_dom_sf"/>
</dbReference>
<accession>A0A2P7QMF5</accession>
<proteinExistence type="predicted"/>
<dbReference type="InterPro" id="IPR019734">
    <property type="entry name" value="TPR_rpt"/>
</dbReference>
<evidence type="ECO:0000256" key="5">
    <source>
        <dbReference type="PROSITE-ProRule" id="PRU00339"/>
    </source>
</evidence>
<reference evidence="8 9" key="1">
    <citation type="submission" date="2018-03" db="EMBL/GenBank/DDBJ databases">
        <title>The draft genome of Zobellella taiwanensis JCM 13381.</title>
        <authorList>
            <person name="Liu L."/>
            <person name="Li L."/>
            <person name="Wang T."/>
            <person name="Zhang X."/>
            <person name="Liang L."/>
        </authorList>
    </citation>
    <scope>NUCLEOTIDE SEQUENCE [LARGE SCALE GENOMIC DNA]</scope>
    <source>
        <strain evidence="8 9">JCM 13381</strain>
    </source>
</reference>
<dbReference type="Pfam" id="PF23914">
    <property type="entry name" value="TPR_CcmH_CycH"/>
    <property type="match status" value="1"/>
</dbReference>
<keyword evidence="6" id="KW-0472">Membrane</keyword>
<evidence type="ECO:0000256" key="3">
    <source>
        <dbReference type="ARBA" id="ARBA00022748"/>
    </source>
</evidence>
<evidence type="ECO:0000256" key="4">
    <source>
        <dbReference type="ARBA" id="ARBA00022803"/>
    </source>
</evidence>
<dbReference type="Proteomes" id="UP000242181">
    <property type="component" value="Unassembled WGS sequence"/>
</dbReference>
<sequence>MNLIFLIIAALLIGSATLWLCAILWRGPKQTNPVERGGVNTAVLRDQWAELERDHAHGTISANDLADARADLQRRALDEATSSNAGSVINAGSRRSAIALAIVLPVAATLTYLYLGNPAAISPSSAPGTSAITQADVQAMVASLEGRLKQNPDDPAGWLMLARSYRHFGRYEEAANAFSNATNLVQTDPLALAEYAETLARTRSSGFEGEPTRLLERALSLSPGSPMPLTLAGAAAMQREDYPAAINYWGKLLEVLPPDSDAAKVVSESIEHARKQQADLARRSATDVPQ</sequence>
<protein>
    <submittedName>
        <fullName evidence="8">C-type cytochrome biogenesis protein CcmI</fullName>
    </submittedName>
</protein>
<keyword evidence="2" id="KW-0677">Repeat</keyword>
<dbReference type="AlphaFoldDB" id="A0A2P7QMF5"/>
<keyword evidence="3" id="KW-0201">Cytochrome c-type biogenesis</keyword>
<comment type="caution">
    <text evidence="8">The sequence shown here is derived from an EMBL/GenBank/DDBJ whole genome shotgun (WGS) entry which is preliminary data.</text>
</comment>
<keyword evidence="4 5" id="KW-0802">TPR repeat</keyword>
<keyword evidence="9" id="KW-1185">Reference proteome</keyword>
<evidence type="ECO:0000259" key="7">
    <source>
        <dbReference type="Pfam" id="PF23914"/>
    </source>
</evidence>
<dbReference type="InterPro" id="IPR051263">
    <property type="entry name" value="C-type_cytochrome_biogenesis"/>
</dbReference>
<dbReference type="GO" id="GO:0030313">
    <property type="term" value="C:cell envelope"/>
    <property type="evidence" value="ECO:0007669"/>
    <property type="project" value="UniProtKB-SubCell"/>
</dbReference>
<dbReference type="OrthoDB" id="9776053at2"/>
<dbReference type="SMART" id="SM00028">
    <property type="entry name" value="TPR"/>
    <property type="match status" value="2"/>
</dbReference>
<evidence type="ECO:0000256" key="6">
    <source>
        <dbReference type="SAM" id="Phobius"/>
    </source>
</evidence>
<dbReference type="PANTHER" id="PTHR47870:SF4">
    <property type="entry name" value="CYTOCHROME C-TYPE BIOGENESIS PROTEIN CYCH"/>
    <property type="match status" value="1"/>
</dbReference>
<evidence type="ECO:0000256" key="2">
    <source>
        <dbReference type="ARBA" id="ARBA00022737"/>
    </source>
</evidence>
<organism evidence="8 9">
    <name type="scientific">Zobellella taiwanensis</name>
    <dbReference type="NCBI Taxonomy" id="347535"/>
    <lineage>
        <taxon>Bacteria</taxon>
        <taxon>Pseudomonadati</taxon>
        <taxon>Pseudomonadota</taxon>
        <taxon>Gammaproteobacteria</taxon>
        <taxon>Aeromonadales</taxon>
        <taxon>Aeromonadaceae</taxon>
        <taxon>Zobellella</taxon>
    </lineage>
</organism>
<dbReference type="NCBIfam" id="TIGR03142">
    <property type="entry name" value="cytochro_ccmI"/>
    <property type="match status" value="1"/>
</dbReference>